<dbReference type="InterPro" id="IPR001387">
    <property type="entry name" value="Cro/C1-type_HTH"/>
</dbReference>
<feature type="domain" description="HTH cro/C1-type" evidence="1">
    <location>
        <begin position="6"/>
        <end position="60"/>
    </location>
</feature>
<dbReference type="SMART" id="SM00530">
    <property type="entry name" value="HTH_XRE"/>
    <property type="match status" value="1"/>
</dbReference>
<dbReference type="CDD" id="cd00093">
    <property type="entry name" value="HTH_XRE"/>
    <property type="match status" value="1"/>
</dbReference>
<reference evidence="2 3" key="1">
    <citation type="submission" date="2018-09" db="EMBL/GenBank/DDBJ databases">
        <authorList>
            <person name="Li J."/>
        </authorList>
    </citation>
    <scope>NUCLEOTIDE SEQUENCE [LARGE SCALE GENOMIC DNA]</scope>
    <source>
        <strain evidence="2 3">2129</strain>
    </source>
</reference>
<accession>A0ABN5PQH1</accession>
<dbReference type="EMBL" id="CP032514">
    <property type="protein sequence ID" value="AYD89077.1"/>
    <property type="molecule type" value="Genomic_DNA"/>
</dbReference>
<dbReference type="RefSeq" id="WP_120203395.1">
    <property type="nucleotide sequence ID" value="NZ_CP032514.1"/>
</dbReference>
<dbReference type="SUPFAM" id="SSF47413">
    <property type="entry name" value="lambda repressor-like DNA-binding domains"/>
    <property type="match status" value="1"/>
</dbReference>
<protein>
    <submittedName>
        <fullName evidence="2">XRE family transcriptional regulator</fullName>
    </submittedName>
</protein>
<organism evidence="2 3">
    <name type="scientific">Actinomyces lilanjuaniae</name>
    <dbReference type="NCBI Taxonomy" id="2321394"/>
    <lineage>
        <taxon>Bacteria</taxon>
        <taxon>Bacillati</taxon>
        <taxon>Actinomycetota</taxon>
        <taxon>Actinomycetes</taxon>
        <taxon>Actinomycetales</taxon>
        <taxon>Actinomycetaceae</taxon>
        <taxon>Actinomyces</taxon>
    </lineage>
</organism>
<dbReference type="Pfam" id="PF01381">
    <property type="entry name" value="HTH_3"/>
    <property type="match status" value="1"/>
</dbReference>
<proteinExistence type="predicted"/>
<gene>
    <name evidence="2" type="ORF">D5R93_01645</name>
</gene>
<dbReference type="PROSITE" id="PS50943">
    <property type="entry name" value="HTH_CROC1"/>
    <property type="match status" value="1"/>
</dbReference>
<sequence length="109" mass="11860">MIGTRVREALRGSGLTQAALARSVGLSESALSKSLAGTRTFAALELAEVAERLGVSMHWLVTGEEDPFEVRVVARHSYDNMSRTYSCDPQDDQKALEAVALLYRQAYAA</sequence>
<keyword evidence="3" id="KW-1185">Reference proteome</keyword>
<dbReference type="Gene3D" id="1.10.260.40">
    <property type="entry name" value="lambda repressor-like DNA-binding domains"/>
    <property type="match status" value="1"/>
</dbReference>
<dbReference type="Proteomes" id="UP000273001">
    <property type="component" value="Chromosome"/>
</dbReference>
<evidence type="ECO:0000259" key="1">
    <source>
        <dbReference type="PROSITE" id="PS50943"/>
    </source>
</evidence>
<evidence type="ECO:0000313" key="2">
    <source>
        <dbReference type="EMBL" id="AYD89077.1"/>
    </source>
</evidence>
<evidence type="ECO:0000313" key="3">
    <source>
        <dbReference type="Proteomes" id="UP000273001"/>
    </source>
</evidence>
<name>A0ABN5PQH1_9ACTO</name>
<dbReference type="InterPro" id="IPR010982">
    <property type="entry name" value="Lambda_DNA-bd_dom_sf"/>
</dbReference>